<dbReference type="PANTHER" id="PTHR43581:SF2">
    <property type="entry name" value="EXCINUCLEASE ATPASE SUBUNIT"/>
    <property type="match status" value="1"/>
</dbReference>
<gene>
    <name evidence="2" type="ORF">N5925_03585</name>
</gene>
<feature type="non-terminal residue" evidence="2">
    <location>
        <position position="1"/>
    </location>
</feature>
<organism evidence="2 3">
    <name type="scientific">Glaesserella parasuis</name>
    <name type="common">Haemophilus parasuis</name>
    <dbReference type="NCBI Taxonomy" id="738"/>
    <lineage>
        <taxon>Bacteria</taxon>
        <taxon>Pseudomonadati</taxon>
        <taxon>Pseudomonadota</taxon>
        <taxon>Gammaproteobacteria</taxon>
        <taxon>Pasteurellales</taxon>
        <taxon>Pasteurellaceae</taxon>
        <taxon>Glaesserella</taxon>
    </lineage>
</organism>
<dbReference type="PANTHER" id="PTHR43581">
    <property type="entry name" value="ATP/GTP PHOSPHATASE"/>
    <property type="match status" value="1"/>
</dbReference>
<reference evidence="2" key="1">
    <citation type="submission" date="2022-09" db="EMBL/GenBank/DDBJ databases">
        <title>Molecular characterization of Glaesserella parasuis strains circulating in commercial swine farms using whole-genome sequencing.</title>
        <authorList>
            <person name="Mugabi R."/>
            <person name="Clavijo M."/>
            <person name="Li G."/>
        </authorList>
    </citation>
    <scope>NUCLEOTIDE SEQUENCE</scope>
    <source>
        <strain evidence="2">0435-53</strain>
    </source>
</reference>
<dbReference type="InterPro" id="IPR003959">
    <property type="entry name" value="ATPase_AAA_core"/>
</dbReference>
<comment type="caution">
    <text evidence="2">The sequence shown here is derived from an EMBL/GenBank/DDBJ whole genome shotgun (WGS) entry which is preliminary data.</text>
</comment>
<dbReference type="EMBL" id="JAODIR010000012">
    <property type="protein sequence ID" value="MDD2167702.1"/>
    <property type="molecule type" value="Genomic_DNA"/>
</dbReference>
<dbReference type="Proteomes" id="UP001148834">
    <property type="component" value="Unassembled WGS sequence"/>
</dbReference>
<dbReference type="Pfam" id="PF13304">
    <property type="entry name" value="AAA_21"/>
    <property type="match status" value="1"/>
</dbReference>
<evidence type="ECO:0000313" key="2">
    <source>
        <dbReference type="EMBL" id="MDD2167702.1"/>
    </source>
</evidence>
<dbReference type="GO" id="GO:0016887">
    <property type="term" value="F:ATP hydrolysis activity"/>
    <property type="evidence" value="ECO:0007669"/>
    <property type="project" value="InterPro"/>
</dbReference>
<evidence type="ECO:0000313" key="3">
    <source>
        <dbReference type="Proteomes" id="UP001148834"/>
    </source>
</evidence>
<sequence length="274" mass="31994">NNIYQKYIKDLNNRPIKYAVSHFERLFNSRITGDIDVFENDNKIISLSNKKIFSSLFFRNVIYIDSPLALQSYNRSNYHWDLLNKLLLKEDSTLLDKSSQLSHLVSQEILQADIHWEPHLGRKKLVYQRELDNLVLDLEDCATGIKSLGIIQALIKNNSINEQTILILDEPEVHLHPQWIVEYARILVLIQKYIGCHILISSHSPDMIQAILYISEKEGLSSKLNFYLAKEIDDSKIFSYKHLGRNIEDIFECFNISLSKIEKYSDTEYSDEIL</sequence>
<protein>
    <submittedName>
        <fullName evidence="2">AAA family ATPase</fullName>
    </submittedName>
</protein>
<dbReference type="Gene3D" id="3.40.50.300">
    <property type="entry name" value="P-loop containing nucleotide triphosphate hydrolases"/>
    <property type="match status" value="1"/>
</dbReference>
<dbReference type="AlphaFoldDB" id="A0AA42JFA7"/>
<evidence type="ECO:0000259" key="1">
    <source>
        <dbReference type="Pfam" id="PF13304"/>
    </source>
</evidence>
<name>A0AA42JFA7_GLAPU</name>
<accession>A0AA42JFA7</accession>
<dbReference type="InterPro" id="IPR027417">
    <property type="entry name" value="P-loop_NTPase"/>
</dbReference>
<proteinExistence type="predicted"/>
<dbReference type="GO" id="GO:0005524">
    <property type="term" value="F:ATP binding"/>
    <property type="evidence" value="ECO:0007669"/>
    <property type="project" value="InterPro"/>
</dbReference>
<feature type="domain" description="ATPase AAA-type core" evidence="1">
    <location>
        <begin position="124"/>
        <end position="205"/>
    </location>
</feature>
<dbReference type="InterPro" id="IPR051396">
    <property type="entry name" value="Bact_Antivir_Def_Nuclease"/>
</dbReference>
<dbReference type="SUPFAM" id="SSF52540">
    <property type="entry name" value="P-loop containing nucleoside triphosphate hydrolases"/>
    <property type="match status" value="1"/>
</dbReference>